<organism evidence="2">
    <name type="scientific">uncultured bacterium</name>
    <name type="common">gcode 4</name>
    <dbReference type="NCBI Taxonomy" id="1234023"/>
    <lineage>
        <taxon>Bacteria</taxon>
        <taxon>environmental samples</taxon>
    </lineage>
</organism>
<protein>
    <submittedName>
        <fullName evidence="2">Uncharacterized protein</fullName>
    </submittedName>
</protein>
<dbReference type="EMBL" id="AMFJ01000419">
    <property type="protein sequence ID" value="EKE27827.1"/>
    <property type="molecule type" value="Genomic_DNA"/>
</dbReference>
<reference evidence="2" key="1">
    <citation type="journal article" date="2012" name="Science">
        <title>Fermentation, hydrogen, and sulfur metabolism in multiple uncultivated bacterial phyla.</title>
        <authorList>
            <person name="Wrighton K.C."/>
            <person name="Thomas B.C."/>
            <person name="Sharon I."/>
            <person name="Miller C.S."/>
            <person name="Castelle C.J."/>
            <person name="VerBerkmoes N.C."/>
            <person name="Wilkins M.J."/>
            <person name="Hettich R.L."/>
            <person name="Lipton M.S."/>
            <person name="Williams K.H."/>
            <person name="Long P.E."/>
            <person name="Banfield J.F."/>
        </authorList>
    </citation>
    <scope>NUCLEOTIDE SEQUENCE [LARGE SCALE GENOMIC DNA]</scope>
</reference>
<name>K2G0W7_9BACT</name>
<keyword evidence="1" id="KW-1133">Transmembrane helix</keyword>
<sequence length="590" mass="71467">MEKRIPMNTESLQENFSNVYRNFYSRNDLVLSGCFNIPWWSSSLWHRSNHLRIRSKIPLKCYIWIKKTKNRDVKIKDVIFYNIVKKNFEAYNFIKVNKEADKVIRLLSEIITKKDLDGWIEIEILSETTRWHSLWFSWTSFSLIVAAIYILSWKLSINELKDYENFITSDIFKNIFIESWKLDFISRYWNTIWENILNTLYNKKEPSYFYTESFSGDIDVDKLDDIYYEYSSIPQKYKENIITSDLPIDYCLVFTWIPTDTKQVEQYKKWDLKEFEKYKEFIQQDLISEKNRNKNLYVNRFIWDEPIYGNFINILSILSVKTIELFKKLYENWDSKTYVEELIWHINDCKSAISLVEDQSSFAEDFTYAFRKNKNNSEEMVWIMPAYSWKIWWWYLIVTKSSISRETMGQTIVELRNSYPNIEIEYCSYLDWECSDWIKIEQFISEKIFSSYIDKDKLICTNNKNESYIWNYNEIINNEKEWILLDLINWKISINWEKLTSKDIPSQNTTIELLINLLNNIDKEISNKELMSSTYSKNKNEMLWKIVMPFVKIVEDKTWEKISLICKWSLTDFYLKLDKSDVKISIVKKP</sequence>
<dbReference type="AlphaFoldDB" id="K2G0W7"/>
<evidence type="ECO:0000313" key="2">
    <source>
        <dbReference type="EMBL" id="EKE27827.1"/>
    </source>
</evidence>
<evidence type="ECO:0000256" key="1">
    <source>
        <dbReference type="SAM" id="Phobius"/>
    </source>
</evidence>
<comment type="caution">
    <text evidence="2">The sequence shown here is derived from an EMBL/GenBank/DDBJ whole genome shotgun (WGS) entry which is preliminary data.</text>
</comment>
<proteinExistence type="predicted"/>
<keyword evidence="1" id="KW-0812">Transmembrane</keyword>
<keyword evidence="1" id="KW-0472">Membrane</keyword>
<accession>K2G0W7</accession>
<gene>
    <name evidence="2" type="ORF">ACD_3C00145G0013</name>
</gene>
<feature type="transmembrane region" description="Helical" evidence="1">
    <location>
        <begin position="134"/>
        <end position="153"/>
    </location>
</feature>